<dbReference type="PATRIC" id="fig|68170.10.peg.5907"/>
<evidence type="ECO:0000256" key="2">
    <source>
        <dbReference type="ARBA" id="ARBA00009323"/>
    </source>
</evidence>
<keyword evidence="4" id="KW-0749">Sporulation</keyword>
<evidence type="ECO:0000313" key="7">
    <source>
        <dbReference type="EMBL" id="KJK46528.1"/>
    </source>
</evidence>
<sequence>MFNETRIGTATVVEFIRPDGTVEPMNVDLQYRSDDPHAVTMRFQTRDQESTWVCGRELLSDGLLSPAGIGDVRLRPDHGDVLVLELFTEDSHAVFHLSADELGRFLDSTYAVVPAGREALDFELLLKDLLA</sequence>
<dbReference type="STRING" id="68170.GCA_000974445_08935"/>
<evidence type="ECO:0000256" key="6">
    <source>
        <dbReference type="ARBA" id="ARBA00023306"/>
    </source>
</evidence>
<name>A0A0F0GYN2_LENAE</name>
<dbReference type="GO" id="GO:0030435">
    <property type="term" value="P:sporulation resulting in formation of a cellular spore"/>
    <property type="evidence" value="ECO:0007669"/>
    <property type="project" value="UniProtKB-KW"/>
</dbReference>
<evidence type="ECO:0000256" key="4">
    <source>
        <dbReference type="ARBA" id="ARBA00022969"/>
    </source>
</evidence>
<dbReference type="OrthoDB" id="3853096at2"/>
<comment type="subcellular location">
    <subcellularLocation>
        <location evidence="1">Cell septum</location>
    </subcellularLocation>
</comment>
<dbReference type="eggNOG" id="ENOG5031ZYG">
    <property type="taxonomic scope" value="Bacteria"/>
</dbReference>
<proteinExistence type="inferred from homology"/>
<dbReference type="GO" id="GO:0000917">
    <property type="term" value="P:division septum assembly"/>
    <property type="evidence" value="ECO:0007669"/>
    <property type="project" value="UniProtKB-KW"/>
</dbReference>
<keyword evidence="8" id="KW-1185">Reference proteome</keyword>
<organism evidence="7 8">
    <name type="scientific">Lentzea aerocolonigenes</name>
    <name type="common">Lechevalieria aerocolonigenes</name>
    <name type="synonym">Saccharothrix aerocolonigenes</name>
    <dbReference type="NCBI Taxonomy" id="68170"/>
    <lineage>
        <taxon>Bacteria</taxon>
        <taxon>Bacillati</taxon>
        <taxon>Actinomycetota</taxon>
        <taxon>Actinomycetes</taxon>
        <taxon>Pseudonocardiales</taxon>
        <taxon>Pseudonocardiaceae</taxon>
        <taxon>Lentzea</taxon>
    </lineage>
</organism>
<dbReference type="AlphaFoldDB" id="A0A0F0GYN2"/>
<dbReference type="InterPro" id="IPR006776">
    <property type="entry name" value="SsgB"/>
</dbReference>
<evidence type="ECO:0000256" key="3">
    <source>
        <dbReference type="ARBA" id="ARBA00022618"/>
    </source>
</evidence>
<keyword evidence="3" id="KW-0132">Cell division</keyword>
<comment type="caution">
    <text evidence="7">The sequence shown here is derived from an EMBL/GenBank/DDBJ whole genome shotgun (WGS) entry which is preliminary data.</text>
</comment>
<keyword evidence="5" id="KW-0717">Septation</keyword>
<keyword evidence="6" id="KW-0131">Cell cycle</keyword>
<protein>
    <recommendedName>
        <fullName evidence="9">Sporulation protein SsgA</fullName>
    </recommendedName>
</protein>
<dbReference type="Gene3D" id="2.30.31.20">
    <property type="entry name" value="Sporulation-specific cell division protein SsgB"/>
    <property type="match status" value="1"/>
</dbReference>
<dbReference type="InterPro" id="IPR038658">
    <property type="entry name" value="SsgB_sf"/>
</dbReference>
<evidence type="ECO:0000256" key="5">
    <source>
        <dbReference type="ARBA" id="ARBA00023210"/>
    </source>
</evidence>
<evidence type="ECO:0000256" key="1">
    <source>
        <dbReference type="ARBA" id="ARBA00004431"/>
    </source>
</evidence>
<comment type="similarity">
    <text evidence="2">Belongs to the SsgA family.</text>
</comment>
<evidence type="ECO:0008006" key="9">
    <source>
        <dbReference type="Google" id="ProtNLM"/>
    </source>
</evidence>
<evidence type="ECO:0000313" key="8">
    <source>
        <dbReference type="Proteomes" id="UP000033393"/>
    </source>
</evidence>
<dbReference type="Proteomes" id="UP000033393">
    <property type="component" value="Unassembled WGS sequence"/>
</dbReference>
<dbReference type="EMBL" id="JYJG01000162">
    <property type="protein sequence ID" value="KJK46528.1"/>
    <property type="molecule type" value="Genomic_DNA"/>
</dbReference>
<dbReference type="RefSeq" id="WP_045313732.1">
    <property type="nucleotide sequence ID" value="NZ_JYJG01000162.1"/>
</dbReference>
<gene>
    <name evidence="7" type="ORF">UK23_23305</name>
</gene>
<reference evidence="7 8" key="1">
    <citation type="submission" date="2015-02" db="EMBL/GenBank/DDBJ databases">
        <authorList>
            <person name="Ju K.-S."/>
            <person name="Doroghazi J.R."/>
            <person name="Metcalf W."/>
        </authorList>
    </citation>
    <scope>NUCLEOTIDE SEQUENCE [LARGE SCALE GENOMIC DNA]</scope>
    <source>
        <strain evidence="7 8">NRRL B-16140</strain>
    </source>
</reference>
<accession>A0A0F0GYN2</accession>
<dbReference type="GO" id="GO:0030428">
    <property type="term" value="C:cell septum"/>
    <property type="evidence" value="ECO:0007669"/>
    <property type="project" value="UniProtKB-SubCell"/>
</dbReference>
<dbReference type="Pfam" id="PF04686">
    <property type="entry name" value="SsgA"/>
    <property type="match status" value="1"/>
</dbReference>